<dbReference type="AlphaFoldDB" id="G3LH10"/>
<evidence type="ECO:0000256" key="8">
    <source>
        <dbReference type="PROSITE-ProRule" id="PRU00284"/>
    </source>
</evidence>
<evidence type="ECO:0000256" key="7">
    <source>
        <dbReference type="ARBA" id="ARBA00023224"/>
    </source>
</evidence>
<dbReference type="SUPFAM" id="SSF58104">
    <property type="entry name" value="Methyl-accepting chemotaxis protein (MCP) signaling domain"/>
    <property type="match status" value="1"/>
</dbReference>
<dbReference type="NCBIfam" id="TIGR00229">
    <property type="entry name" value="sensory_box"/>
    <property type="match status" value="1"/>
</dbReference>
<organism evidence="12">
    <name type="scientific">Pseudomonas sp. 19-rlim</name>
    <dbReference type="NCBI Taxonomy" id="1084570"/>
    <lineage>
        <taxon>Bacteria</taxon>
        <taxon>Pseudomonadati</taxon>
        <taxon>Pseudomonadota</taxon>
        <taxon>Gammaproteobacteria</taxon>
        <taxon>Pseudomonadales</taxon>
        <taxon>Pseudomonadaceae</taxon>
        <taxon>Pseudomonas</taxon>
    </lineage>
</organism>
<evidence type="ECO:0000256" key="1">
    <source>
        <dbReference type="ARBA" id="ARBA00004651"/>
    </source>
</evidence>
<protein>
    <submittedName>
        <fullName evidence="12">Methyl-accepting chemotaxis protein</fullName>
    </submittedName>
</protein>
<evidence type="ECO:0000259" key="10">
    <source>
        <dbReference type="PROSITE" id="PS50111"/>
    </source>
</evidence>
<dbReference type="InterPro" id="IPR001610">
    <property type="entry name" value="PAC"/>
</dbReference>
<accession>G3LH10</accession>
<dbReference type="InterPro" id="IPR004089">
    <property type="entry name" value="MCPsignal_dom"/>
</dbReference>
<keyword evidence="5" id="KW-1133">Transmembrane helix</keyword>
<dbReference type="GO" id="GO:0006935">
    <property type="term" value="P:chemotaxis"/>
    <property type="evidence" value="ECO:0007669"/>
    <property type="project" value="UniProtKB-ARBA"/>
</dbReference>
<name>G3LH10_9PSED</name>
<dbReference type="PROSITE" id="PS50113">
    <property type="entry name" value="PAC"/>
    <property type="match status" value="1"/>
</dbReference>
<keyword evidence="2" id="KW-1003">Cell membrane</keyword>
<dbReference type="PANTHER" id="PTHR32089">
    <property type="entry name" value="METHYL-ACCEPTING CHEMOTAXIS PROTEIN MCPB"/>
    <property type="match status" value="1"/>
</dbReference>
<keyword evidence="9" id="KW-0175">Coiled coil</keyword>
<sequence>MLSSKNNKAALSCLSRLVEALEGFPAVTLPSRCETSTLATRAYQAWQAHTEEYQQQQQRYSELQQELDTLTRRIVSCEAQLQAANDRFGLIGQASLDGWWSRPPVDGRRTADDSGFWCSERFHALLGFDQDSCMPPGGWTDLLHEDDRQATLDLLASHLARKHGDLPFTTEARLRTKTGEYRWFTISAAIQRDELGNPLSMAGALRDIHGQRQRDIELDRTLARFELSREMLSDGLWDMEVIDGDPLNPRNPLWWSPQFRHMLGFDDGEDFPNVLDSWASRIHPEDKPGVIERFAAHLGDRSGKTPFESVYRIKLKHGEYRWFRSLGQTRRTADGTPARVVGALVDIHLERLENQRRDEQEQQRQSMEQSLQKLTEIVAVIHSIANQTNLLALNAAIEAARAGEAGRGFAVVADEVRKLANRTREATQQAANMISSR</sequence>
<feature type="domain" description="Methyl-accepting transducer" evidence="10">
    <location>
        <begin position="365"/>
        <end position="437"/>
    </location>
</feature>
<evidence type="ECO:0000256" key="9">
    <source>
        <dbReference type="SAM" id="Coils"/>
    </source>
</evidence>
<dbReference type="CDD" id="cd00130">
    <property type="entry name" value="PAS"/>
    <property type="match status" value="2"/>
</dbReference>
<feature type="coiled-coil region" evidence="9">
    <location>
        <begin position="345"/>
        <end position="377"/>
    </location>
</feature>
<dbReference type="PROSITE" id="PS50111">
    <property type="entry name" value="CHEMOTAXIS_TRANSDUC_2"/>
    <property type="match status" value="1"/>
</dbReference>
<keyword evidence="4" id="KW-0812">Transmembrane</keyword>
<dbReference type="InterPro" id="IPR035965">
    <property type="entry name" value="PAS-like_dom_sf"/>
</dbReference>
<evidence type="ECO:0000256" key="6">
    <source>
        <dbReference type="ARBA" id="ARBA00023136"/>
    </source>
</evidence>
<feature type="domain" description="PAC" evidence="11">
    <location>
        <begin position="168"/>
        <end position="220"/>
    </location>
</feature>
<keyword evidence="6" id="KW-0472">Membrane</keyword>
<dbReference type="PANTHER" id="PTHR32089:SF119">
    <property type="entry name" value="METHYL-ACCEPTING CHEMOTAXIS PROTEIN CTPL"/>
    <property type="match status" value="1"/>
</dbReference>
<dbReference type="Pfam" id="PF08447">
    <property type="entry name" value="PAS_3"/>
    <property type="match status" value="2"/>
</dbReference>
<keyword evidence="3" id="KW-0488">Methylation</keyword>
<dbReference type="Pfam" id="PF00015">
    <property type="entry name" value="MCPsignal"/>
    <property type="match status" value="1"/>
</dbReference>
<evidence type="ECO:0000256" key="5">
    <source>
        <dbReference type="ARBA" id="ARBA00022989"/>
    </source>
</evidence>
<evidence type="ECO:0000256" key="3">
    <source>
        <dbReference type="ARBA" id="ARBA00022481"/>
    </source>
</evidence>
<dbReference type="GO" id="GO:0007165">
    <property type="term" value="P:signal transduction"/>
    <property type="evidence" value="ECO:0007669"/>
    <property type="project" value="UniProtKB-KW"/>
</dbReference>
<evidence type="ECO:0000313" key="12">
    <source>
        <dbReference type="EMBL" id="AEO27404.1"/>
    </source>
</evidence>
<dbReference type="SUPFAM" id="SSF55785">
    <property type="entry name" value="PYP-like sensor domain (PAS domain)"/>
    <property type="match status" value="2"/>
</dbReference>
<dbReference type="Gene3D" id="3.30.450.20">
    <property type="entry name" value="PAS domain"/>
    <property type="match status" value="2"/>
</dbReference>
<dbReference type="EMBL" id="JN379032">
    <property type="protein sequence ID" value="AEO27404.1"/>
    <property type="molecule type" value="Genomic_DNA"/>
</dbReference>
<comment type="subcellular location">
    <subcellularLocation>
        <location evidence="1">Cell membrane</location>
        <topology evidence="1">Multi-pass membrane protein</topology>
    </subcellularLocation>
</comment>
<proteinExistence type="predicted"/>
<evidence type="ECO:0000256" key="2">
    <source>
        <dbReference type="ARBA" id="ARBA00022475"/>
    </source>
</evidence>
<dbReference type="InterPro" id="IPR013655">
    <property type="entry name" value="PAS_fold_3"/>
</dbReference>
<dbReference type="InterPro" id="IPR000700">
    <property type="entry name" value="PAS-assoc_C"/>
</dbReference>
<feature type="coiled-coil region" evidence="9">
    <location>
        <begin position="46"/>
        <end position="87"/>
    </location>
</feature>
<dbReference type="GO" id="GO:0005886">
    <property type="term" value="C:plasma membrane"/>
    <property type="evidence" value="ECO:0007669"/>
    <property type="project" value="UniProtKB-SubCell"/>
</dbReference>
<dbReference type="InterPro" id="IPR000014">
    <property type="entry name" value="PAS"/>
</dbReference>
<dbReference type="SMART" id="SM00086">
    <property type="entry name" value="PAC"/>
    <property type="match status" value="2"/>
</dbReference>
<dbReference type="Gene3D" id="1.10.287.950">
    <property type="entry name" value="Methyl-accepting chemotaxis protein"/>
    <property type="match status" value="1"/>
</dbReference>
<evidence type="ECO:0000256" key="4">
    <source>
        <dbReference type="ARBA" id="ARBA00022692"/>
    </source>
</evidence>
<keyword evidence="7 8" id="KW-0807">Transducer</keyword>
<evidence type="ECO:0000259" key="11">
    <source>
        <dbReference type="PROSITE" id="PS50113"/>
    </source>
</evidence>
<reference evidence="12" key="1">
    <citation type="submission" date="2011-07" db="EMBL/GenBank/DDBJ databases">
        <title>Biodegradation of r-limonene and other terpenes by Pseudomonas sp. strain 19-rlim.</title>
        <authorList>
            <person name="Eaton R.W."/>
        </authorList>
    </citation>
    <scope>NUCLEOTIDE SEQUENCE</scope>
    <source>
        <strain evidence="12">19-rlim</strain>
    </source>
</reference>